<dbReference type="PANTHER" id="PTHR13374:SF3">
    <property type="entry name" value="DET1 HOMOLOG"/>
    <property type="match status" value="1"/>
</dbReference>
<proteinExistence type="predicted"/>
<dbReference type="InterPro" id="IPR019138">
    <property type="entry name" value="De-etiolated_protein_1_Det1"/>
</dbReference>
<feature type="region of interest" description="Disordered" evidence="1">
    <location>
        <begin position="371"/>
        <end position="464"/>
    </location>
</feature>
<organism evidence="2 3">
    <name type="scientific">Sphagnum jensenii</name>
    <dbReference type="NCBI Taxonomy" id="128206"/>
    <lineage>
        <taxon>Eukaryota</taxon>
        <taxon>Viridiplantae</taxon>
        <taxon>Streptophyta</taxon>
        <taxon>Embryophyta</taxon>
        <taxon>Bryophyta</taxon>
        <taxon>Sphagnophytina</taxon>
        <taxon>Sphagnopsida</taxon>
        <taxon>Sphagnales</taxon>
        <taxon>Sphagnaceae</taxon>
        <taxon>Sphagnum</taxon>
    </lineage>
</organism>
<feature type="compositionally biased region" description="Polar residues" evidence="1">
    <location>
        <begin position="371"/>
        <end position="383"/>
    </location>
</feature>
<reference evidence="2" key="1">
    <citation type="submission" date="2024-02" db="EMBL/GenBank/DDBJ databases">
        <authorList>
            <consortium name="ELIXIR-Norway"/>
            <consortium name="Elixir Norway"/>
        </authorList>
    </citation>
    <scope>NUCLEOTIDE SEQUENCE</scope>
</reference>
<evidence type="ECO:0000313" key="2">
    <source>
        <dbReference type="EMBL" id="CAK9262630.1"/>
    </source>
</evidence>
<feature type="region of interest" description="Disordered" evidence="1">
    <location>
        <begin position="279"/>
        <end position="329"/>
    </location>
</feature>
<feature type="compositionally biased region" description="Polar residues" evidence="1">
    <location>
        <begin position="400"/>
        <end position="428"/>
    </location>
</feature>
<feature type="compositionally biased region" description="Polar residues" evidence="1">
    <location>
        <begin position="307"/>
        <end position="328"/>
    </location>
</feature>
<sequence length="799" mass="89576">MWKQSENIVHRLFSRQINRAPPDTHINKTRQLYENIVPSFTVYDVECPEQLWRCFTNDGQYLICFSRNLHDVLIYRPCWLSYCTTADSVDELPSKAKKFESYFTLLHQISLATGQTEVLCKDFFLSTENNVYGIFAASTIQDINPAAALGAVGTVPSIEKTTFFLVRLADGVVTDQRVFRDDYIHLAHNAGVFLHDDLLAILSVRFQFIHILQVRDGGLFLDVRTIGNFCCEDDELLLNSQSQEEAKFQREQAVLRKVQGSLSTAEVRVAPHPSKPWGMKPWRNLITRRRPRPRDVRAAPDEAGPSGTASSHSYLNPSGPNGVNSENQGADIDLLYDGYFQGLFPAGNGRTTEASTYHVNGIRHFPVSGEFNQTELNGSPFDQSASTSGSLYSISGSGSDTASLSFGTMANPGSSDATPLQEFSSQNGDQGGPSDRHLQPRPSISGSVGLMTASQARARQETGRPMSFAGVSTASGGMRDAGFSSTADTTGRSQLSGTRNGVMSLLMQGSAVVRGASNEAVATARDEVLTGGSQILWGLKQRLLSFIMQGIQDEDVNPAMRAQRLQRFYYHFQHYVDLVMWKVQFLDRQHLLIKFGSVDGLLQRNSDAPHQTAFLAVYNLETTKMLAFYQNSAEEMLQLVEHYCDYFRMALPVPTYMNFISSYGNNIFAREQLQKQKTVWITSKITSFSQVIKRTLSSLPFNCQSQSPSAYFDQYLFHYDEKFISAIDRHKPCMEHPIKFISRRRPNTLKFKINPGLEIGANDGHTKWVAFLFHPIFPFVISVQQSLLQATIVNFHFRR</sequence>
<dbReference type="PANTHER" id="PTHR13374">
    <property type="entry name" value="DET1 HOMOLOG DE-ETIOLATED-1 HOMOLOG"/>
    <property type="match status" value="1"/>
</dbReference>
<feature type="compositionally biased region" description="Polar residues" evidence="1">
    <location>
        <begin position="442"/>
        <end position="457"/>
    </location>
</feature>
<accession>A0ABP0WAR4</accession>
<protein>
    <recommendedName>
        <fullName evidence="4">Light-mediated development protein DET1</fullName>
    </recommendedName>
</protein>
<evidence type="ECO:0008006" key="4">
    <source>
        <dbReference type="Google" id="ProtNLM"/>
    </source>
</evidence>
<feature type="compositionally biased region" description="Low complexity" evidence="1">
    <location>
        <begin position="384"/>
        <end position="399"/>
    </location>
</feature>
<name>A0ABP0WAR4_9BRYO</name>
<dbReference type="Proteomes" id="UP001497444">
    <property type="component" value="Chromosome 15"/>
</dbReference>
<keyword evidence="3" id="KW-1185">Reference proteome</keyword>
<dbReference type="Pfam" id="PF09737">
    <property type="entry name" value="Det1"/>
    <property type="match status" value="2"/>
</dbReference>
<evidence type="ECO:0000256" key="1">
    <source>
        <dbReference type="SAM" id="MobiDB-lite"/>
    </source>
</evidence>
<evidence type="ECO:0000313" key="3">
    <source>
        <dbReference type="Proteomes" id="UP001497444"/>
    </source>
</evidence>
<dbReference type="EMBL" id="OZ020110">
    <property type="protein sequence ID" value="CAK9262630.1"/>
    <property type="molecule type" value="Genomic_DNA"/>
</dbReference>
<gene>
    <name evidence="2" type="ORF">CSSPJE1EN1_LOCUS8108</name>
</gene>